<dbReference type="AlphaFoldDB" id="A0A4U1L251"/>
<gene>
    <name evidence="3" type="ORF">FBR43_05330</name>
</gene>
<dbReference type="Pfam" id="PF03334">
    <property type="entry name" value="PhaG_MnhG_YufB"/>
    <property type="match status" value="1"/>
</dbReference>
<feature type="region of interest" description="Disordered" evidence="1">
    <location>
        <begin position="104"/>
        <end position="149"/>
    </location>
</feature>
<name>A0A4U1L251_9SPHN</name>
<dbReference type="PANTHER" id="PTHR34703:SF1">
    <property type="entry name" value="ANTIPORTER SUBUNIT MNHG2-RELATED"/>
    <property type="match status" value="1"/>
</dbReference>
<organism evidence="3 4">
    <name type="scientific">Sphingomonas baiyangensis</name>
    <dbReference type="NCBI Taxonomy" id="2572576"/>
    <lineage>
        <taxon>Bacteria</taxon>
        <taxon>Pseudomonadati</taxon>
        <taxon>Pseudomonadota</taxon>
        <taxon>Alphaproteobacteria</taxon>
        <taxon>Sphingomonadales</taxon>
        <taxon>Sphingomonadaceae</taxon>
        <taxon>Sphingomonas</taxon>
    </lineage>
</organism>
<protein>
    <submittedName>
        <fullName evidence="3">Na+/H+ antiporter subunit G</fullName>
    </submittedName>
</protein>
<feature type="transmembrane region" description="Helical" evidence="2">
    <location>
        <begin position="42"/>
        <end position="61"/>
    </location>
</feature>
<evidence type="ECO:0000256" key="2">
    <source>
        <dbReference type="SAM" id="Phobius"/>
    </source>
</evidence>
<keyword evidence="2" id="KW-0472">Membrane</keyword>
<dbReference type="NCBIfam" id="TIGR01300">
    <property type="entry name" value="CPA3_mnhG_phaG"/>
    <property type="match status" value="1"/>
</dbReference>
<dbReference type="Proteomes" id="UP000309138">
    <property type="component" value="Unassembled WGS sequence"/>
</dbReference>
<dbReference type="OrthoDB" id="4427992at2"/>
<comment type="caution">
    <text evidence="3">The sequence shown here is derived from an EMBL/GenBank/DDBJ whole genome shotgun (WGS) entry which is preliminary data.</text>
</comment>
<proteinExistence type="predicted"/>
<dbReference type="EMBL" id="SWKR01000002">
    <property type="protein sequence ID" value="TKD50243.1"/>
    <property type="molecule type" value="Genomic_DNA"/>
</dbReference>
<dbReference type="GO" id="GO:0015385">
    <property type="term" value="F:sodium:proton antiporter activity"/>
    <property type="evidence" value="ECO:0007669"/>
    <property type="project" value="TreeGrafter"/>
</dbReference>
<dbReference type="PANTHER" id="PTHR34703">
    <property type="entry name" value="ANTIPORTER SUBUNIT MNHG2-RELATED"/>
    <property type="match status" value="1"/>
</dbReference>
<accession>A0A4U1L251</accession>
<evidence type="ECO:0000256" key="1">
    <source>
        <dbReference type="SAM" id="MobiDB-lite"/>
    </source>
</evidence>
<dbReference type="InterPro" id="IPR005133">
    <property type="entry name" value="PhaG_MnhG_YufB"/>
</dbReference>
<keyword evidence="2" id="KW-1133">Transmembrane helix</keyword>
<sequence>MSAQHLVEAICALLLVIGASFALIGSWGLVRLPTLMERLHGPTKATTLGLGGMLLGSMLFFQLSRGTWSAHELLISLFLFLTAPVAANLIAKVHLHRLRASENPEAVSAAGMPPPVPGDADWATYEAPHPGTPAATSEADPSPADRPKR</sequence>
<keyword evidence="4" id="KW-1185">Reference proteome</keyword>
<feature type="transmembrane region" description="Helical" evidence="2">
    <location>
        <begin position="73"/>
        <end position="91"/>
    </location>
</feature>
<evidence type="ECO:0000313" key="3">
    <source>
        <dbReference type="EMBL" id="TKD50243.1"/>
    </source>
</evidence>
<evidence type="ECO:0000313" key="4">
    <source>
        <dbReference type="Proteomes" id="UP000309138"/>
    </source>
</evidence>
<keyword evidence="2" id="KW-0812">Transmembrane</keyword>
<dbReference type="NCBIfam" id="NF009316">
    <property type="entry name" value="PRK12674.1-5"/>
    <property type="match status" value="1"/>
</dbReference>
<dbReference type="RefSeq" id="WP_136942186.1">
    <property type="nucleotide sequence ID" value="NZ_SWKR01000002.1"/>
</dbReference>
<reference evidence="3 4" key="1">
    <citation type="submission" date="2019-04" db="EMBL/GenBank/DDBJ databases">
        <authorList>
            <person name="Yang Y."/>
            <person name="Wei D."/>
        </authorList>
    </citation>
    <scope>NUCLEOTIDE SEQUENCE [LARGE SCALE GENOMIC DNA]</scope>
    <source>
        <strain evidence="3 4">L-1-4w-11</strain>
    </source>
</reference>
<feature type="transmembrane region" description="Helical" evidence="2">
    <location>
        <begin position="6"/>
        <end position="30"/>
    </location>
</feature>